<gene>
    <name evidence="1" type="ORF">H8K36_11170</name>
</gene>
<dbReference type="RefSeq" id="WP_186916405.1">
    <property type="nucleotide sequence ID" value="NZ_JACOFZ010000003.1"/>
</dbReference>
<evidence type="ECO:0000313" key="2">
    <source>
        <dbReference type="Proteomes" id="UP000627446"/>
    </source>
</evidence>
<sequence length="124" mass="13999">MPALAWNPVDVLDLLEVVPVEGEYGTSYLYRLERSGVRLELAVYPCDGDVSLKISCGHQSEPFINLQLLECQAVRVVQDKRGRCMEFSAPKAFAGRYDESSAAPYGFRLWVQPYLQVEPYSYAT</sequence>
<organism evidence="1 2">
    <name type="scientific">Undibacterium nitidum</name>
    <dbReference type="NCBI Taxonomy" id="2762298"/>
    <lineage>
        <taxon>Bacteria</taxon>
        <taxon>Pseudomonadati</taxon>
        <taxon>Pseudomonadota</taxon>
        <taxon>Betaproteobacteria</taxon>
        <taxon>Burkholderiales</taxon>
        <taxon>Oxalobacteraceae</taxon>
        <taxon>Undibacterium</taxon>
    </lineage>
</organism>
<dbReference type="EMBL" id="JACOFZ010000003">
    <property type="protein sequence ID" value="MBC3881939.1"/>
    <property type="molecule type" value="Genomic_DNA"/>
</dbReference>
<dbReference type="AlphaFoldDB" id="A0A923KTT0"/>
<proteinExistence type="predicted"/>
<comment type="caution">
    <text evidence="1">The sequence shown here is derived from an EMBL/GenBank/DDBJ whole genome shotgun (WGS) entry which is preliminary data.</text>
</comment>
<protein>
    <submittedName>
        <fullName evidence="1">Uncharacterized protein</fullName>
    </submittedName>
</protein>
<reference evidence="1" key="1">
    <citation type="submission" date="2020-08" db="EMBL/GenBank/DDBJ databases">
        <title>Novel species isolated from subtropical streams in China.</title>
        <authorList>
            <person name="Lu H."/>
        </authorList>
    </citation>
    <scope>NUCLEOTIDE SEQUENCE</scope>
    <source>
        <strain evidence="1">LX22W</strain>
    </source>
</reference>
<name>A0A923KTT0_9BURK</name>
<dbReference type="Proteomes" id="UP000627446">
    <property type="component" value="Unassembled WGS sequence"/>
</dbReference>
<evidence type="ECO:0000313" key="1">
    <source>
        <dbReference type="EMBL" id="MBC3881939.1"/>
    </source>
</evidence>
<keyword evidence="2" id="KW-1185">Reference proteome</keyword>
<accession>A0A923KTT0</accession>